<feature type="non-terminal residue" evidence="3">
    <location>
        <position position="267"/>
    </location>
</feature>
<dbReference type="EMBL" id="SNRW01005616">
    <property type="protein sequence ID" value="KAA6384720.1"/>
    <property type="molecule type" value="Genomic_DNA"/>
</dbReference>
<dbReference type="PROSITE" id="PS50011">
    <property type="entry name" value="PROTEIN_KINASE_DOM"/>
    <property type="match status" value="1"/>
</dbReference>
<dbReference type="Gene3D" id="1.10.510.10">
    <property type="entry name" value="Transferase(Phosphotransferase) domain 1"/>
    <property type="match status" value="1"/>
</dbReference>
<dbReference type="OrthoDB" id="5979581at2759"/>
<keyword evidence="1" id="KW-0067">ATP-binding</keyword>
<dbReference type="InterPro" id="IPR017441">
    <property type="entry name" value="Protein_kinase_ATP_BS"/>
</dbReference>
<dbReference type="GO" id="GO:0004672">
    <property type="term" value="F:protein kinase activity"/>
    <property type="evidence" value="ECO:0007669"/>
    <property type="project" value="InterPro"/>
</dbReference>
<evidence type="ECO:0000259" key="2">
    <source>
        <dbReference type="PROSITE" id="PS50011"/>
    </source>
</evidence>
<dbReference type="InterPro" id="IPR050235">
    <property type="entry name" value="CK1_Ser-Thr_kinase"/>
</dbReference>
<organism evidence="3 4">
    <name type="scientific">Streblomastix strix</name>
    <dbReference type="NCBI Taxonomy" id="222440"/>
    <lineage>
        <taxon>Eukaryota</taxon>
        <taxon>Metamonada</taxon>
        <taxon>Preaxostyla</taxon>
        <taxon>Oxymonadida</taxon>
        <taxon>Streblomastigidae</taxon>
        <taxon>Streblomastix</taxon>
    </lineage>
</organism>
<name>A0A5J4VQG6_9EUKA</name>
<protein>
    <submittedName>
        <fullName evidence="3">Putative Tau-tubulin kinase 1</fullName>
    </submittedName>
</protein>
<accession>A0A5J4VQG6</accession>
<dbReference type="InterPro" id="IPR011009">
    <property type="entry name" value="Kinase-like_dom_sf"/>
</dbReference>
<dbReference type="InterPro" id="IPR000719">
    <property type="entry name" value="Prot_kinase_dom"/>
</dbReference>
<comment type="caution">
    <text evidence="3">The sequence shown here is derived from an EMBL/GenBank/DDBJ whole genome shotgun (WGS) entry which is preliminary data.</text>
</comment>
<evidence type="ECO:0000256" key="1">
    <source>
        <dbReference type="PROSITE-ProRule" id="PRU10141"/>
    </source>
</evidence>
<feature type="domain" description="Protein kinase" evidence="2">
    <location>
        <begin position="20"/>
        <end position="261"/>
    </location>
</feature>
<dbReference type="SMART" id="SM00220">
    <property type="entry name" value="S_TKc"/>
    <property type="match status" value="1"/>
</dbReference>
<dbReference type="PANTHER" id="PTHR11909">
    <property type="entry name" value="CASEIN KINASE-RELATED"/>
    <property type="match status" value="1"/>
</dbReference>
<feature type="binding site" evidence="1">
    <location>
        <position position="52"/>
    </location>
    <ligand>
        <name>ATP</name>
        <dbReference type="ChEBI" id="CHEBI:30616"/>
    </ligand>
</feature>
<dbReference type="Pfam" id="PF00069">
    <property type="entry name" value="Pkinase"/>
    <property type="match status" value="1"/>
</dbReference>
<evidence type="ECO:0000313" key="3">
    <source>
        <dbReference type="EMBL" id="KAA6384720.1"/>
    </source>
</evidence>
<evidence type="ECO:0000313" key="4">
    <source>
        <dbReference type="Proteomes" id="UP000324800"/>
    </source>
</evidence>
<dbReference type="PROSITE" id="PS00107">
    <property type="entry name" value="PROTEIN_KINASE_ATP"/>
    <property type="match status" value="1"/>
</dbReference>
<reference evidence="3 4" key="1">
    <citation type="submission" date="2019-03" db="EMBL/GenBank/DDBJ databases">
        <title>Single cell metagenomics reveals metabolic interactions within the superorganism composed of flagellate Streblomastix strix and complex community of Bacteroidetes bacteria on its surface.</title>
        <authorList>
            <person name="Treitli S.C."/>
            <person name="Kolisko M."/>
            <person name="Husnik F."/>
            <person name="Keeling P."/>
            <person name="Hampl V."/>
        </authorList>
    </citation>
    <scope>NUCLEOTIDE SEQUENCE [LARGE SCALE GENOMIC DNA]</scope>
    <source>
        <strain evidence="3">ST1C</strain>
    </source>
</reference>
<keyword evidence="3" id="KW-0418">Kinase</keyword>
<dbReference type="GO" id="GO:0005524">
    <property type="term" value="F:ATP binding"/>
    <property type="evidence" value="ECO:0007669"/>
    <property type="project" value="UniProtKB-UniRule"/>
</dbReference>
<dbReference type="SUPFAM" id="SSF56112">
    <property type="entry name" value="Protein kinase-like (PK-like)"/>
    <property type="match status" value="1"/>
</dbReference>
<dbReference type="AlphaFoldDB" id="A0A5J4VQG6"/>
<keyword evidence="3" id="KW-0808">Transferase</keyword>
<gene>
    <name evidence="3" type="ORF">EZS28_019754</name>
</gene>
<sequence>MANGTTIVPFKEGDIIKDRFTLIKQIGAGTYGAIFAALYQEIGQISKLVAIKFEKEMVKRTLLQNEIIIMRKMDESTLRQILLVWFALRFQICCYATAWTIIDAIQILEQLHRTGFVHRDIKPDNFAIGNIQETAGTIYLLDFGLCKRLCIQDGKVIKPSQPGNFRGTLRYASINAHCKIELGRQDDLISLLYMMVEYFTKKLPWSNVTNPDQILQLKEQSRGGFFLLNMPVEFLEFEKYIFSLDYVDEPDYAYLTSLMYSAAQRNG</sequence>
<keyword evidence="1" id="KW-0547">Nucleotide-binding</keyword>
<dbReference type="Proteomes" id="UP000324800">
    <property type="component" value="Unassembled WGS sequence"/>
</dbReference>
<proteinExistence type="predicted"/>